<organism evidence="7 8">
    <name type="scientific">Effusibacillus dendaii</name>
    <dbReference type="NCBI Taxonomy" id="2743772"/>
    <lineage>
        <taxon>Bacteria</taxon>
        <taxon>Bacillati</taxon>
        <taxon>Bacillota</taxon>
        <taxon>Bacilli</taxon>
        <taxon>Bacillales</taxon>
        <taxon>Alicyclobacillaceae</taxon>
        <taxon>Effusibacillus</taxon>
    </lineage>
</organism>
<dbReference type="Proteomes" id="UP000593802">
    <property type="component" value="Chromosome"/>
</dbReference>
<keyword evidence="2" id="KW-1003">Cell membrane</keyword>
<feature type="transmembrane region" description="Helical" evidence="6">
    <location>
        <begin position="55"/>
        <end position="73"/>
    </location>
</feature>
<dbReference type="InterPro" id="IPR043428">
    <property type="entry name" value="LivM-like"/>
</dbReference>
<feature type="transmembrane region" description="Helical" evidence="6">
    <location>
        <begin position="281"/>
        <end position="304"/>
    </location>
</feature>
<accession>A0A7I8D9F6</accession>
<evidence type="ECO:0000313" key="7">
    <source>
        <dbReference type="EMBL" id="BCJ85456.1"/>
    </source>
</evidence>
<dbReference type="Pfam" id="PF02653">
    <property type="entry name" value="BPD_transp_2"/>
    <property type="match status" value="1"/>
</dbReference>
<dbReference type="KEGG" id="eff:skT53_04410"/>
<feature type="transmembrane region" description="Helical" evidence="6">
    <location>
        <begin position="29"/>
        <end position="48"/>
    </location>
</feature>
<evidence type="ECO:0000256" key="3">
    <source>
        <dbReference type="ARBA" id="ARBA00022692"/>
    </source>
</evidence>
<dbReference type="PANTHER" id="PTHR30482:SF10">
    <property type="entry name" value="HIGH-AFFINITY BRANCHED-CHAIN AMINO ACID TRANSPORT PROTEIN BRAE"/>
    <property type="match status" value="1"/>
</dbReference>
<keyword evidence="8" id="KW-1185">Reference proteome</keyword>
<proteinExistence type="predicted"/>
<name>A0A7I8D9F6_9BACL</name>
<feature type="transmembrane region" description="Helical" evidence="6">
    <location>
        <begin position="244"/>
        <end position="269"/>
    </location>
</feature>
<evidence type="ECO:0000256" key="4">
    <source>
        <dbReference type="ARBA" id="ARBA00022989"/>
    </source>
</evidence>
<dbReference type="AlphaFoldDB" id="A0A7I8D9F6"/>
<dbReference type="GO" id="GO:0005886">
    <property type="term" value="C:plasma membrane"/>
    <property type="evidence" value="ECO:0007669"/>
    <property type="project" value="UniProtKB-SubCell"/>
</dbReference>
<evidence type="ECO:0000256" key="2">
    <source>
        <dbReference type="ARBA" id="ARBA00022475"/>
    </source>
</evidence>
<feature type="transmembrane region" description="Helical" evidence="6">
    <location>
        <begin position="207"/>
        <end position="232"/>
    </location>
</feature>
<reference evidence="7 8" key="1">
    <citation type="submission" date="2020-08" db="EMBL/GenBank/DDBJ databases">
        <title>Complete Genome Sequence of Effusibacillus dendaii Strain skT53, Isolated from Farmland soil.</title>
        <authorList>
            <person name="Konishi T."/>
            <person name="Kawasaki H."/>
        </authorList>
    </citation>
    <scope>NUCLEOTIDE SEQUENCE [LARGE SCALE GENOMIC DNA]</scope>
    <source>
        <strain evidence="8">skT53</strain>
    </source>
</reference>
<keyword evidence="5 6" id="KW-0472">Membrane</keyword>
<dbReference type="InterPro" id="IPR001851">
    <property type="entry name" value="ABC_transp_permease"/>
</dbReference>
<sequence>MNRLSKWLPLVFLILAVVYPFTISDSYTLTLLAMSFIWTIAVYGMNLIAGYTGQLSLAQAGFFGIGAYTYGVLTLKLGVNTIVALLAAIVLTGCIGFLVGLISLRTKGHYFTIFTLCVGVILSLILEKWESVTEGVRGLIGIPGLSVGSFTFDSYVSQYYLILFCLVLSVFVSKRILHSLFGRTLQSVRNSEDLAEALGVNVMRTKILSFALSTMYAGLAGGLYSIMIRFIGPDISVIDHTFDMLLYLIVGGIGTFWGPLVGTLLVTILTQWMQFLAEYRMVIFGPLLVILVMFLPHGIMGSIAKRQMQRNLRKMEQATIAAGDSKRVGRQLDA</sequence>
<gene>
    <name evidence="7" type="ORF">skT53_04410</name>
</gene>
<comment type="subcellular location">
    <subcellularLocation>
        <location evidence="1">Cell membrane</location>
        <topology evidence="1">Multi-pass membrane protein</topology>
    </subcellularLocation>
</comment>
<dbReference type="CDD" id="cd06581">
    <property type="entry name" value="TM_PBP1_LivM_like"/>
    <property type="match status" value="1"/>
</dbReference>
<dbReference type="PANTHER" id="PTHR30482">
    <property type="entry name" value="HIGH-AFFINITY BRANCHED-CHAIN AMINO ACID TRANSPORT SYSTEM PERMEASE"/>
    <property type="match status" value="1"/>
</dbReference>
<feature type="transmembrane region" description="Helical" evidence="6">
    <location>
        <begin position="7"/>
        <end position="23"/>
    </location>
</feature>
<dbReference type="GO" id="GO:0015658">
    <property type="term" value="F:branched-chain amino acid transmembrane transporter activity"/>
    <property type="evidence" value="ECO:0007669"/>
    <property type="project" value="InterPro"/>
</dbReference>
<feature type="transmembrane region" description="Helical" evidence="6">
    <location>
        <begin position="79"/>
        <end position="102"/>
    </location>
</feature>
<dbReference type="RefSeq" id="WP_200759576.1">
    <property type="nucleotide sequence ID" value="NZ_AP023366.1"/>
</dbReference>
<feature type="transmembrane region" description="Helical" evidence="6">
    <location>
        <begin position="109"/>
        <end position="126"/>
    </location>
</feature>
<protein>
    <submittedName>
        <fullName evidence="7">Branched-chain amino acid ABC transporter permease</fullName>
    </submittedName>
</protein>
<feature type="transmembrane region" description="Helical" evidence="6">
    <location>
        <begin position="159"/>
        <end position="177"/>
    </location>
</feature>
<evidence type="ECO:0000256" key="1">
    <source>
        <dbReference type="ARBA" id="ARBA00004651"/>
    </source>
</evidence>
<keyword evidence="4 6" id="KW-1133">Transmembrane helix</keyword>
<keyword evidence="3 6" id="KW-0812">Transmembrane</keyword>
<evidence type="ECO:0000313" key="8">
    <source>
        <dbReference type="Proteomes" id="UP000593802"/>
    </source>
</evidence>
<evidence type="ECO:0000256" key="6">
    <source>
        <dbReference type="SAM" id="Phobius"/>
    </source>
</evidence>
<evidence type="ECO:0000256" key="5">
    <source>
        <dbReference type="ARBA" id="ARBA00023136"/>
    </source>
</evidence>
<dbReference type="EMBL" id="AP023366">
    <property type="protein sequence ID" value="BCJ85456.1"/>
    <property type="molecule type" value="Genomic_DNA"/>
</dbReference>